<protein>
    <submittedName>
        <fullName evidence="1">Uncharacterized protein</fullName>
    </submittedName>
</protein>
<comment type="caution">
    <text evidence="1">The sequence shown here is derived from an EMBL/GenBank/DDBJ whole genome shotgun (WGS) entry which is preliminary data.</text>
</comment>
<dbReference type="AlphaFoldDB" id="A0A6A8LSX1"/>
<evidence type="ECO:0000313" key="1">
    <source>
        <dbReference type="EMBL" id="MSE06804.1"/>
    </source>
</evidence>
<name>A0A6A8LSX1_9LACO</name>
<reference evidence="1 2" key="1">
    <citation type="submission" date="2019-11" db="EMBL/GenBank/DDBJ databases">
        <title>Draft Genome Sequence of Plant Growth-Promoting Rhizosphere-Associated Bacteria.</title>
        <authorList>
            <person name="Vasilyev I.Y."/>
            <person name="Radchenko V."/>
            <person name="Ilnitskaya E.V."/>
        </authorList>
    </citation>
    <scope>NUCLEOTIDE SEQUENCE [LARGE SCALE GENOMIC DNA]</scope>
    <source>
        <strain evidence="1 2">VRA_1sq_f</strain>
    </source>
</reference>
<proteinExistence type="predicted"/>
<accession>A0A6A8LSX1</accession>
<evidence type="ECO:0000313" key="2">
    <source>
        <dbReference type="Proteomes" id="UP000437575"/>
    </source>
</evidence>
<dbReference type="Proteomes" id="UP000437575">
    <property type="component" value="Unassembled WGS sequence"/>
</dbReference>
<feature type="non-terminal residue" evidence="1">
    <location>
        <position position="61"/>
    </location>
</feature>
<sequence>MKDVTAPQLQSMYLSFVQMNGDTGQQMQAFALMLQRSGIQGVNNLVQALATGKATTKEVAA</sequence>
<organism evidence="1 2">
    <name type="scientific">Ligilactobacillus salivarius</name>
    <dbReference type="NCBI Taxonomy" id="1624"/>
    <lineage>
        <taxon>Bacteria</taxon>
        <taxon>Bacillati</taxon>
        <taxon>Bacillota</taxon>
        <taxon>Bacilli</taxon>
        <taxon>Lactobacillales</taxon>
        <taxon>Lactobacillaceae</taxon>
        <taxon>Ligilactobacillus</taxon>
    </lineage>
</organism>
<dbReference type="EMBL" id="WKKZ01001368">
    <property type="protein sequence ID" value="MSE06804.1"/>
    <property type="molecule type" value="Genomic_DNA"/>
</dbReference>
<gene>
    <name evidence="1" type="ORF">GKC34_14065</name>
</gene>